<keyword evidence="2 5" id="KW-0812">Transmembrane</keyword>
<evidence type="ECO:0000313" key="6">
    <source>
        <dbReference type="EMBL" id="MBO1519568.1"/>
    </source>
</evidence>
<gene>
    <name evidence="6" type="ORF">J3U76_08015</name>
</gene>
<accession>A0ABS3NG45</accession>
<keyword evidence="1" id="KW-1003">Cell membrane</keyword>
<keyword evidence="7" id="KW-1185">Reference proteome</keyword>
<keyword evidence="4 5" id="KW-0472">Membrane</keyword>
<name>A0ABS3NG45_9GAMM</name>
<dbReference type="RefSeq" id="WP_208005449.1">
    <property type="nucleotide sequence ID" value="NZ_JAGDFX010000008.1"/>
</dbReference>
<evidence type="ECO:0000313" key="7">
    <source>
        <dbReference type="Proteomes" id="UP000664882"/>
    </source>
</evidence>
<dbReference type="InterPro" id="IPR034804">
    <property type="entry name" value="SQR/QFR_C/D"/>
</dbReference>
<protein>
    <submittedName>
        <fullName evidence="6">Fumarate reductase subunit D</fullName>
    </submittedName>
</protein>
<comment type="caution">
    <text evidence="6">The sequence shown here is derived from an EMBL/GenBank/DDBJ whole genome shotgun (WGS) entry which is preliminary data.</text>
</comment>
<organism evidence="6 7">
    <name type="scientific">Oceanisphaera pacifica</name>
    <dbReference type="NCBI Taxonomy" id="2818389"/>
    <lineage>
        <taxon>Bacteria</taxon>
        <taxon>Pseudomonadati</taxon>
        <taxon>Pseudomonadota</taxon>
        <taxon>Gammaproteobacteria</taxon>
        <taxon>Aeromonadales</taxon>
        <taxon>Aeromonadaceae</taxon>
        <taxon>Oceanisphaera</taxon>
    </lineage>
</organism>
<feature type="transmembrane region" description="Helical" evidence="5">
    <location>
        <begin position="105"/>
        <end position="124"/>
    </location>
</feature>
<proteinExistence type="predicted"/>
<dbReference type="NCBIfam" id="NF003977">
    <property type="entry name" value="PRK05470.1-1"/>
    <property type="match status" value="1"/>
</dbReference>
<evidence type="ECO:0000256" key="2">
    <source>
        <dbReference type="ARBA" id="ARBA00022692"/>
    </source>
</evidence>
<evidence type="ECO:0000256" key="5">
    <source>
        <dbReference type="SAM" id="Phobius"/>
    </source>
</evidence>
<evidence type="ECO:0000256" key="3">
    <source>
        <dbReference type="ARBA" id="ARBA00022989"/>
    </source>
</evidence>
<keyword evidence="3 5" id="KW-1133">Transmembrane helix</keyword>
<sequence length="125" mass="13835">MKPDIQQTKATKAIKRSDEPIWWALFSGGGICFAVFIPATVLYLGLFLPLGLIEISYQQAHTGLFSFWGLVFIGACIVLPAFHAAHRIRHGLHDLKVRQHGLVKAACYGAVTLLSLFCLGIWLWG</sequence>
<dbReference type="EMBL" id="JAGDFX010000008">
    <property type="protein sequence ID" value="MBO1519568.1"/>
    <property type="molecule type" value="Genomic_DNA"/>
</dbReference>
<feature type="transmembrane region" description="Helical" evidence="5">
    <location>
        <begin position="65"/>
        <end position="85"/>
    </location>
</feature>
<evidence type="ECO:0000256" key="1">
    <source>
        <dbReference type="ARBA" id="ARBA00022475"/>
    </source>
</evidence>
<dbReference type="InterPro" id="IPR003418">
    <property type="entry name" value="Fumarate_red_D"/>
</dbReference>
<feature type="transmembrane region" description="Helical" evidence="5">
    <location>
        <begin position="21"/>
        <end position="45"/>
    </location>
</feature>
<dbReference type="SUPFAM" id="SSF81343">
    <property type="entry name" value="Fumarate reductase respiratory complex transmembrane subunits"/>
    <property type="match status" value="1"/>
</dbReference>
<dbReference type="Gene3D" id="1.20.1300.10">
    <property type="entry name" value="Fumarate reductase/succinate dehydrogenase, transmembrane subunit"/>
    <property type="match status" value="1"/>
</dbReference>
<evidence type="ECO:0000256" key="4">
    <source>
        <dbReference type="ARBA" id="ARBA00023136"/>
    </source>
</evidence>
<dbReference type="Proteomes" id="UP000664882">
    <property type="component" value="Unassembled WGS sequence"/>
</dbReference>
<dbReference type="Pfam" id="PF02313">
    <property type="entry name" value="Fumarate_red_D"/>
    <property type="match status" value="1"/>
</dbReference>
<reference evidence="6 7" key="1">
    <citation type="submission" date="2021-03" db="EMBL/GenBank/DDBJ databases">
        <title>Oceanisphaera sp. nov., isolated from the intestine.</title>
        <authorList>
            <person name="Zhao L.-H."/>
            <person name="Shi L.-F."/>
        </authorList>
    </citation>
    <scope>NUCLEOTIDE SEQUENCE [LARGE SCALE GENOMIC DNA]</scope>
    <source>
        <strain evidence="6 7">DM8</strain>
    </source>
</reference>